<evidence type="ECO:0000313" key="9">
    <source>
        <dbReference type="EMBL" id="CAI9755640.1"/>
    </source>
</evidence>
<evidence type="ECO:0000256" key="4">
    <source>
        <dbReference type="ARBA" id="ARBA00023163"/>
    </source>
</evidence>
<dbReference type="Pfam" id="PF10513">
    <property type="entry name" value="EPL1"/>
    <property type="match status" value="1"/>
</dbReference>
<dbReference type="InterPro" id="IPR019542">
    <property type="entry name" value="Enhancer_polycomb-like_N"/>
</dbReference>
<dbReference type="GO" id="GO:0006357">
    <property type="term" value="P:regulation of transcription by RNA polymerase II"/>
    <property type="evidence" value="ECO:0007669"/>
    <property type="project" value="InterPro"/>
</dbReference>
<feature type="region of interest" description="Disordered" evidence="7">
    <location>
        <begin position="48"/>
        <end position="98"/>
    </location>
</feature>
<comment type="similarity">
    <text evidence="2 6">Belongs to the enhancer of polycomb family.</text>
</comment>
<sequence length="1683" mass="190917">MENSTENSAGVKIPRKSRSLDLQSLYKSGVSKEVRSKKDFFEENHCEDVNKKKKRKSRKEVPLSHFDPQAKKRKEHVNEVTPELELKTKSSSDTNGLNDISLALGEKANIFKIPRRPRGLVGRKKFERNQDTKELEIPDSVDHVEKCSAEINKYEDDSGPDDEIVKVVDISAAKVVSSKVKRRVGHDEVKESRTKEARRDKEEDCRVGVNNGGVSSEKQWSNIRKRKHLATGSASSGNTSKKTEPLLGNLVSANHAIDFQNDDGDENDDEENLEQNAARMLSSRFDPSCTGFSSKSKSDVSRCANEFSYLVSSAQDTVSREANSSADVESASVHTDIRNLRPRKEHKGKRISRKRRHFYEIFPRDLDAYWVLNRRIKVFWPLDESWYYGLVSEYDSESKLHHINYDDKDEEWINLQNEKFKLLLLPSEVPLNAKPKKPSRFDKFVHKGKAGMAEDDDSSVGTYLDSEPIISWLARSSRRVKPSPNPLKKQKTMKAHLPVVSQPWFDKSDNKNKDVDSSESDRSQLTLPDDSDVARRVAKSRVGTHSNFQNRNPVVYMRKRFRNKCGGFSPASRHGKARESSTYKGKVTLHAPGMNSMQTTEGYKRSSGCVDITKLSWSIDYDGDLRLSTSSVSSKRLRFEICIPVLPFLEYLLGNGDFWLSHTMLLLQHGAIVTVSPTIMMEILFVDTVVGVRSLLFEGCLKQAVALIFLILTVFNQPTEQRNVDMQLPETSMRFRLSCIQDLRKQHLFAFYSFSKLKESKWLCLDSKLLQHCVLMKRLLVSECTYDNIKSLERESFLMPKPCVGLALPSFEGLKKKDVLGILPMGVSRESCKIRMNQAVFNWARKLAELPPFDFSFTTAPAFFTTLHLKLLMDHNFACVNLQDHGILCTLRTSEISCQSTTDDYTHTESCLVNVQDKIAKYNNVGTLFTRAPASVLFSSSEQELGKDVSVSNVVDKSDLFGVLHKEKSDSSETTGCSKDFEKNVTEFIVQSLERESKKQMHEQCVVIAPQSITFPSSNPGCDDGLSGMSVEVPSLDQVDTPFGRRGRISREISDVSCNMSDGLVHSPNPTGPRSTWHCGRSSSSTAPSEDLSPVWHDGKGNFMTNGFSNGPKKPRTQVQYTLPFGGYDVSTKQKTHNQKVLPYKRIRRANEKRVSDGSRSSQRNLEFLACGANVLVTLGDKGWRECGAQVVLELSDHNEWRLAIKLSGITKYSFKVQHILQPGSTNRYTHAMMWKGGKDWVLEFPDRSQWMLFKDMHEECYNRNIRAASAKHIPIPGVRLIEESEIYGSQVPFVRNPVRYFQQVQTDVEMAMDSSRNLYDMDSDDELWLMLNKKSDSRCGEISDELFEKTIDMLERVSYVQHRNHFTYDELEELMAGMESKEAAKVIYEHWRKKRERMGMPLIRHLQPPLWERYEQQLKEWEHAVARGNTALSAGFPENLSPLEKPPMFAFCLKPRGLDVPYKGSKQRSHRKFPASGYSHTVSGDQYGLHASGRRSTGFAFGDQKGLYPVNVYDSADASPLLQASTRVLSPRDAGGLGNFLLNTDASEWNRQTKFYNNKLKKHGLYSSYNNQHTMASYNKRTWNTNGVPQLNTGLPEWSSQKPYYFDGHHRLAVEQLDGSDLHEFRLRDSSGAAQHARNMAKLKREKAQRLLYRADLAIHRAVVALMTADAIKAASNSNGSG</sequence>
<keyword evidence="4 6" id="KW-0804">Transcription</keyword>
<gene>
    <name evidence="9" type="ORF">FPE_LOCUS3071</name>
</gene>
<evidence type="ECO:0000256" key="1">
    <source>
        <dbReference type="ARBA" id="ARBA00004123"/>
    </source>
</evidence>
<feature type="compositionally biased region" description="Basic and acidic residues" evidence="7">
    <location>
        <begin position="506"/>
        <end position="522"/>
    </location>
</feature>
<proteinExistence type="inferred from homology"/>
<feature type="region of interest" description="Disordered" evidence="7">
    <location>
        <begin position="479"/>
        <end position="549"/>
    </location>
</feature>
<comment type="subcellular location">
    <subcellularLocation>
        <location evidence="1 6">Nucleus</location>
    </subcellularLocation>
</comment>
<dbReference type="InterPro" id="IPR024943">
    <property type="entry name" value="Enhancer_polycomb"/>
</dbReference>
<dbReference type="GO" id="GO:0035267">
    <property type="term" value="C:NuA4 histone acetyltransferase complex"/>
    <property type="evidence" value="ECO:0007669"/>
    <property type="project" value="InterPro"/>
</dbReference>
<feature type="region of interest" description="Disordered" evidence="7">
    <location>
        <begin position="1060"/>
        <end position="1094"/>
    </location>
</feature>
<keyword evidence="3 6" id="KW-0805">Transcription regulation</keyword>
<keyword evidence="5 6" id="KW-0539">Nucleus</keyword>
<dbReference type="EMBL" id="OU503037">
    <property type="protein sequence ID" value="CAI9755640.1"/>
    <property type="molecule type" value="Genomic_DNA"/>
</dbReference>
<evidence type="ECO:0000259" key="8">
    <source>
        <dbReference type="SMART" id="SM00333"/>
    </source>
</evidence>
<feature type="compositionally biased region" description="Basic and acidic residues" evidence="7">
    <location>
        <begin position="185"/>
        <end position="206"/>
    </location>
</feature>
<feature type="compositionally biased region" description="Polar residues" evidence="7">
    <location>
        <begin position="212"/>
        <end position="222"/>
    </location>
</feature>
<dbReference type="PANTHER" id="PTHR14898">
    <property type="entry name" value="ENHANCER OF POLYCOMB"/>
    <property type="match status" value="1"/>
</dbReference>
<feature type="domain" description="Tudor" evidence="8">
    <location>
        <begin position="368"/>
        <end position="426"/>
    </location>
</feature>
<protein>
    <recommendedName>
        <fullName evidence="6">Enhancer of polycomb-like protein</fullName>
    </recommendedName>
</protein>
<evidence type="ECO:0000256" key="3">
    <source>
        <dbReference type="ARBA" id="ARBA00023015"/>
    </source>
</evidence>
<dbReference type="Proteomes" id="UP000834106">
    <property type="component" value="Chromosome 2"/>
</dbReference>
<dbReference type="Gene3D" id="2.30.30.140">
    <property type="match status" value="1"/>
</dbReference>
<evidence type="ECO:0000256" key="5">
    <source>
        <dbReference type="ARBA" id="ARBA00023242"/>
    </source>
</evidence>
<dbReference type="SMART" id="SM00333">
    <property type="entry name" value="TUDOR"/>
    <property type="match status" value="1"/>
</dbReference>
<evidence type="ECO:0000256" key="6">
    <source>
        <dbReference type="RuleBase" id="RU361124"/>
    </source>
</evidence>
<dbReference type="InterPro" id="IPR002999">
    <property type="entry name" value="Tudor"/>
</dbReference>
<dbReference type="GO" id="GO:0005634">
    <property type="term" value="C:nucleus"/>
    <property type="evidence" value="ECO:0007669"/>
    <property type="project" value="UniProtKB-SubCell"/>
</dbReference>
<organism evidence="9 10">
    <name type="scientific">Fraxinus pennsylvanica</name>
    <dbReference type="NCBI Taxonomy" id="56036"/>
    <lineage>
        <taxon>Eukaryota</taxon>
        <taxon>Viridiplantae</taxon>
        <taxon>Streptophyta</taxon>
        <taxon>Embryophyta</taxon>
        <taxon>Tracheophyta</taxon>
        <taxon>Spermatophyta</taxon>
        <taxon>Magnoliopsida</taxon>
        <taxon>eudicotyledons</taxon>
        <taxon>Gunneridae</taxon>
        <taxon>Pentapetalae</taxon>
        <taxon>asterids</taxon>
        <taxon>lamiids</taxon>
        <taxon>Lamiales</taxon>
        <taxon>Oleaceae</taxon>
        <taxon>Oleeae</taxon>
        <taxon>Fraxinus</taxon>
    </lineage>
</organism>
<feature type="region of interest" description="Disordered" evidence="7">
    <location>
        <begin position="182"/>
        <end position="222"/>
    </location>
</feature>
<evidence type="ECO:0000256" key="7">
    <source>
        <dbReference type="SAM" id="MobiDB-lite"/>
    </source>
</evidence>
<evidence type="ECO:0000256" key="2">
    <source>
        <dbReference type="ARBA" id="ARBA00008035"/>
    </source>
</evidence>
<keyword evidence="10" id="KW-1185">Reference proteome</keyword>
<dbReference type="CDD" id="cd20404">
    <property type="entry name" value="Tudor_Agenet_AtEML-like"/>
    <property type="match status" value="1"/>
</dbReference>
<name>A0AAD1YTH0_9LAMI</name>
<accession>A0AAD1YTH0</accession>
<evidence type="ECO:0000313" key="10">
    <source>
        <dbReference type="Proteomes" id="UP000834106"/>
    </source>
</evidence>
<reference evidence="9" key="1">
    <citation type="submission" date="2023-05" db="EMBL/GenBank/DDBJ databases">
        <authorList>
            <person name="Huff M."/>
        </authorList>
    </citation>
    <scope>NUCLEOTIDE SEQUENCE</scope>
</reference>